<keyword evidence="1" id="KW-0732">Signal</keyword>
<feature type="chain" id="PRO_5044632102" evidence="1">
    <location>
        <begin position="20"/>
        <end position="440"/>
    </location>
</feature>
<keyword evidence="2" id="KW-0378">Hydrolase</keyword>
<dbReference type="EMBL" id="ML975149">
    <property type="protein sequence ID" value="KAF1817353.1"/>
    <property type="molecule type" value="Genomic_DNA"/>
</dbReference>
<sequence length="440" mass="46576">MRFTLAAVALSSLVGSVLSAPTASDLEARWEFEREIVQRGASDRSLELLAQLQNTQAGPAPQSIEEALASITLVLQIGDGIYDLAVALIAAGFAPGDISSILSTYSIGDNSPFNINLRSPQGDRIFPKKSPSDAPYSIPEIILRGAIRIPSSFTYGQKPPLLMVPGTGSTGGISFGGNFRKLFKNVAYADPVWLNIPGFLLNDAQENAEFVAYAINYISGISQNKNVSVIAWSQGNLDAQWAFKYWPSTRAITSDLISISPDFHGTVTALPSCPGYPTESCNPAIVQQDYNSNFITTLRSNGGDSAYVPTTTIYTNTDQVVQPQDGTGASAYLLDARGVGVTNNQIQTVCPGLPPGVSYSHEGMLFNPVSHALAVDALTNPGPGQVSRINMATECLKLAADGLTTADIVATEGNNIISVVAIIVYPAKVNAEPPIKAYAA</sequence>
<dbReference type="SUPFAM" id="SSF53474">
    <property type="entry name" value="alpha/beta-Hydrolases"/>
    <property type="match status" value="1"/>
</dbReference>
<dbReference type="PANTHER" id="PTHR37574">
    <property type="entry name" value="LIPASE B"/>
    <property type="match status" value="1"/>
</dbReference>
<protein>
    <submittedName>
        <fullName evidence="2 4">Alpha/beta-hydrolase</fullName>
    </submittedName>
</protein>
<dbReference type="Gene3D" id="3.40.50.1820">
    <property type="entry name" value="alpha/beta hydrolase"/>
    <property type="match status" value="1"/>
</dbReference>
<reference evidence="4" key="3">
    <citation type="submission" date="2025-04" db="UniProtKB">
        <authorList>
            <consortium name="RefSeq"/>
        </authorList>
    </citation>
    <scope>IDENTIFICATION</scope>
    <source>
        <strain evidence="4">CBS 781.70</strain>
    </source>
</reference>
<feature type="signal peptide" evidence="1">
    <location>
        <begin position="1"/>
        <end position="19"/>
    </location>
</feature>
<dbReference type="RefSeq" id="XP_033538984.1">
    <property type="nucleotide sequence ID" value="XM_033677289.1"/>
</dbReference>
<accession>A0A6G1GH27</accession>
<evidence type="ECO:0000313" key="2">
    <source>
        <dbReference type="EMBL" id="KAF1817353.1"/>
    </source>
</evidence>
<dbReference type="PANTHER" id="PTHR37574:SF1">
    <property type="entry name" value="LIPASE B"/>
    <property type="match status" value="1"/>
</dbReference>
<keyword evidence="3" id="KW-1185">Reference proteome</keyword>
<reference evidence="2 4" key="1">
    <citation type="submission" date="2020-01" db="EMBL/GenBank/DDBJ databases">
        <authorList>
            <consortium name="DOE Joint Genome Institute"/>
            <person name="Haridas S."/>
            <person name="Albert R."/>
            <person name="Binder M."/>
            <person name="Bloem J."/>
            <person name="Labutti K."/>
            <person name="Salamov A."/>
            <person name="Andreopoulos B."/>
            <person name="Baker S.E."/>
            <person name="Barry K."/>
            <person name="Bills G."/>
            <person name="Bluhm B.H."/>
            <person name="Cannon C."/>
            <person name="Castanera R."/>
            <person name="Culley D.E."/>
            <person name="Daum C."/>
            <person name="Ezra D."/>
            <person name="Gonzalez J.B."/>
            <person name="Henrissat B."/>
            <person name="Kuo A."/>
            <person name="Liang C."/>
            <person name="Lipzen A."/>
            <person name="Lutzoni F."/>
            <person name="Magnuson J."/>
            <person name="Mondo S."/>
            <person name="Nolan M."/>
            <person name="Ohm R."/>
            <person name="Pangilinan J."/>
            <person name="Park H.-J."/>
            <person name="Ramirez L."/>
            <person name="Alfaro M."/>
            <person name="Sun H."/>
            <person name="Tritt A."/>
            <person name="Yoshinaga Y."/>
            <person name="Zwiers L.-H."/>
            <person name="Turgeon B.G."/>
            <person name="Goodwin S.B."/>
            <person name="Spatafora J.W."/>
            <person name="Crous P.W."/>
            <person name="Grigoriev I.V."/>
        </authorList>
    </citation>
    <scope>NUCLEOTIDE SEQUENCE</scope>
    <source>
        <strain evidence="2 4">CBS 781.70</strain>
    </source>
</reference>
<proteinExistence type="predicted"/>
<gene>
    <name evidence="2 4" type="ORF">P152DRAFT_427109</name>
</gene>
<organism evidence="2">
    <name type="scientific">Eremomyces bilateralis CBS 781.70</name>
    <dbReference type="NCBI Taxonomy" id="1392243"/>
    <lineage>
        <taxon>Eukaryota</taxon>
        <taxon>Fungi</taxon>
        <taxon>Dikarya</taxon>
        <taxon>Ascomycota</taxon>
        <taxon>Pezizomycotina</taxon>
        <taxon>Dothideomycetes</taxon>
        <taxon>Dothideomycetes incertae sedis</taxon>
        <taxon>Eremomycetales</taxon>
        <taxon>Eremomycetaceae</taxon>
        <taxon>Eremomyces</taxon>
    </lineage>
</organism>
<dbReference type="InterPro" id="IPR029058">
    <property type="entry name" value="AB_hydrolase_fold"/>
</dbReference>
<dbReference type="GeneID" id="54417859"/>
<reference evidence="4" key="2">
    <citation type="submission" date="2020-04" db="EMBL/GenBank/DDBJ databases">
        <authorList>
            <consortium name="NCBI Genome Project"/>
        </authorList>
    </citation>
    <scope>NUCLEOTIDE SEQUENCE</scope>
    <source>
        <strain evidence="4">CBS 781.70</strain>
    </source>
</reference>
<dbReference type="Proteomes" id="UP000504638">
    <property type="component" value="Unplaced"/>
</dbReference>
<dbReference type="GO" id="GO:0016787">
    <property type="term" value="F:hydrolase activity"/>
    <property type="evidence" value="ECO:0007669"/>
    <property type="project" value="UniProtKB-KW"/>
</dbReference>
<evidence type="ECO:0000313" key="3">
    <source>
        <dbReference type="Proteomes" id="UP000504638"/>
    </source>
</evidence>
<name>A0A6G1GH27_9PEZI</name>
<dbReference type="OrthoDB" id="4605274at2759"/>
<evidence type="ECO:0000313" key="4">
    <source>
        <dbReference type="RefSeq" id="XP_033538984.1"/>
    </source>
</evidence>
<evidence type="ECO:0000256" key="1">
    <source>
        <dbReference type="SAM" id="SignalP"/>
    </source>
</evidence>
<dbReference type="InterPro" id="IPR053228">
    <property type="entry name" value="Stereospecific_Lipase"/>
</dbReference>
<dbReference type="AlphaFoldDB" id="A0A6G1GH27"/>